<keyword evidence="8" id="KW-1185">Reference proteome</keyword>
<evidence type="ECO:0000256" key="3">
    <source>
        <dbReference type="ARBA" id="ARBA00022741"/>
    </source>
</evidence>
<dbReference type="InterPro" id="IPR027417">
    <property type="entry name" value="P-loop_NTPase"/>
</dbReference>
<comment type="similarity">
    <text evidence="1">Belongs to the ABC transporter superfamily.</text>
</comment>
<dbReference type="InterPro" id="IPR052156">
    <property type="entry name" value="BCAA_Transport_ATP-bd_LivF"/>
</dbReference>
<evidence type="ECO:0000313" key="8">
    <source>
        <dbReference type="Proteomes" id="UP000298781"/>
    </source>
</evidence>
<evidence type="ECO:0000313" key="7">
    <source>
        <dbReference type="EMBL" id="QCI63401.1"/>
    </source>
</evidence>
<evidence type="ECO:0000256" key="1">
    <source>
        <dbReference type="ARBA" id="ARBA00005417"/>
    </source>
</evidence>
<dbReference type="PROSITE" id="PS00211">
    <property type="entry name" value="ABC_TRANSPORTER_1"/>
    <property type="match status" value="1"/>
</dbReference>
<dbReference type="GO" id="GO:0015658">
    <property type="term" value="F:branched-chain amino acid transmembrane transporter activity"/>
    <property type="evidence" value="ECO:0007669"/>
    <property type="project" value="TreeGrafter"/>
</dbReference>
<evidence type="ECO:0000256" key="5">
    <source>
        <dbReference type="ARBA" id="ARBA00022970"/>
    </source>
</evidence>
<name>A0A4D7AUP5_9HYPH</name>
<sequence length="239" mass="25727">MLQVDRISARYGPLSILREVSLGVGADEVVGLVGANGAGKTTLVRVLAGLLRASAGKMTFAGRDISAEAGHRRAGAGIAFVLDNRALFGELTVKENLALAERRGRRLGRPDGMFSQDEILELFPVAAERYHAPVQLLSGGQQQMVAIARALLLRPRLLVMDEPSAGLAPLIVKHVIEVLHRLKGRGMGILVAEQNVRLIADVADRGYVMALGRIVHEVKTGDWPDFLTDQRLVNAYLGG</sequence>
<organism evidence="7 8">
    <name type="scientific">Phreatobacter stygius</name>
    <dbReference type="NCBI Taxonomy" id="1940610"/>
    <lineage>
        <taxon>Bacteria</taxon>
        <taxon>Pseudomonadati</taxon>
        <taxon>Pseudomonadota</taxon>
        <taxon>Alphaproteobacteria</taxon>
        <taxon>Hyphomicrobiales</taxon>
        <taxon>Phreatobacteraceae</taxon>
        <taxon>Phreatobacter</taxon>
    </lineage>
</organism>
<dbReference type="RefSeq" id="WP_136958859.1">
    <property type="nucleotide sequence ID" value="NZ_CP039690.1"/>
</dbReference>
<evidence type="ECO:0000256" key="4">
    <source>
        <dbReference type="ARBA" id="ARBA00022840"/>
    </source>
</evidence>
<protein>
    <submittedName>
        <fullName evidence="7">ABC transporter ATP-binding protein</fullName>
    </submittedName>
</protein>
<dbReference type="GO" id="GO:0015807">
    <property type="term" value="P:L-amino acid transport"/>
    <property type="evidence" value="ECO:0007669"/>
    <property type="project" value="TreeGrafter"/>
</dbReference>
<gene>
    <name evidence="7" type="ORF">E8M01_03610</name>
</gene>
<keyword evidence="2" id="KW-0813">Transport</keyword>
<dbReference type="GO" id="GO:0016887">
    <property type="term" value="F:ATP hydrolysis activity"/>
    <property type="evidence" value="ECO:0007669"/>
    <property type="project" value="InterPro"/>
</dbReference>
<dbReference type="OrthoDB" id="9800654at2"/>
<dbReference type="KEGG" id="pstg:E8M01_03610"/>
<feature type="domain" description="ABC transporter" evidence="6">
    <location>
        <begin position="2"/>
        <end position="236"/>
    </location>
</feature>
<evidence type="ECO:0000259" key="6">
    <source>
        <dbReference type="PROSITE" id="PS50893"/>
    </source>
</evidence>
<proteinExistence type="inferred from homology"/>
<evidence type="ECO:0000256" key="2">
    <source>
        <dbReference type="ARBA" id="ARBA00022448"/>
    </source>
</evidence>
<keyword evidence="4 7" id="KW-0067">ATP-binding</keyword>
<keyword evidence="3" id="KW-0547">Nucleotide-binding</keyword>
<dbReference type="InterPro" id="IPR003439">
    <property type="entry name" value="ABC_transporter-like_ATP-bd"/>
</dbReference>
<keyword evidence="5" id="KW-0029">Amino-acid transport</keyword>
<dbReference type="AlphaFoldDB" id="A0A4D7AUP5"/>
<dbReference type="Gene3D" id="3.40.50.300">
    <property type="entry name" value="P-loop containing nucleotide triphosphate hydrolases"/>
    <property type="match status" value="1"/>
</dbReference>
<reference evidence="7 8" key="1">
    <citation type="submission" date="2019-04" db="EMBL/GenBank/DDBJ databases">
        <title>Phreatobacter aquaticus sp. nov.</title>
        <authorList>
            <person name="Choi A."/>
        </authorList>
    </citation>
    <scope>NUCLEOTIDE SEQUENCE [LARGE SCALE GENOMIC DNA]</scope>
    <source>
        <strain evidence="7 8">KCTC 52518</strain>
    </source>
</reference>
<dbReference type="PROSITE" id="PS50893">
    <property type="entry name" value="ABC_TRANSPORTER_2"/>
    <property type="match status" value="1"/>
</dbReference>
<dbReference type="InterPro" id="IPR003593">
    <property type="entry name" value="AAA+_ATPase"/>
</dbReference>
<dbReference type="InterPro" id="IPR017871">
    <property type="entry name" value="ABC_transporter-like_CS"/>
</dbReference>
<dbReference type="GO" id="GO:0005524">
    <property type="term" value="F:ATP binding"/>
    <property type="evidence" value="ECO:0007669"/>
    <property type="project" value="UniProtKB-KW"/>
</dbReference>
<dbReference type="PANTHER" id="PTHR43820:SF4">
    <property type="entry name" value="HIGH-AFFINITY BRANCHED-CHAIN AMINO ACID TRANSPORT ATP-BINDING PROTEIN LIVF"/>
    <property type="match status" value="1"/>
</dbReference>
<dbReference type="SUPFAM" id="SSF52540">
    <property type="entry name" value="P-loop containing nucleoside triphosphate hydrolases"/>
    <property type="match status" value="1"/>
</dbReference>
<dbReference type="PANTHER" id="PTHR43820">
    <property type="entry name" value="HIGH-AFFINITY BRANCHED-CHAIN AMINO ACID TRANSPORT ATP-BINDING PROTEIN LIVF"/>
    <property type="match status" value="1"/>
</dbReference>
<dbReference type="SMART" id="SM00382">
    <property type="entry name" value="AAA"/>
    <property type="match status" value="1"/>
</dbReference>
<dbReference type="CDD" id="cd03224">
    <property type="entry name" value="ABC_TM1139_LivF_branched"/>
    <property type="match status" value="1"/>
</dbReference>
<dbReference type="Proteomes" id="UP000298781">
    <property type="component" value="Chromosome"/>
</dbReference>
<dbReference type="Pfam" id="PF00005">
    <property type="entry name" value="ABC_tran"/>
    <property type="match status" value="1"/>
</dbReference>
<dbReference type="EMBL" id="CP039690">
    <property type="protein sequence ID" value="QCI63401.1"/>
    <property type="molecule type" value="Genomic_DNA"/>
</dbReference>
<accession>A0A4D7AUP5</accession>